<keyword evidence="13" id="KW-1185">Reference proteome</keyword>
<dbReference type="FunFam" id="3.20.20.140:FF:000017">
    <property type="entry name" value="Adenosine deaminase 2"/>
    <property type="match status" value="1"/>
</dbReference>
<comment type="cofactor">
    <cofactor evidence="1">
        <name>Zn(2+)</name>
        <dbReference type="ChEBI" id="CHEBI:29105"/>
    </cofactor>
</comment>
<keyword evidence="8" id="KW-0378">Hydrolase</keyword>
<evidence type="ECO:0000256" key="2">
    <source>
        <dbReference type="ARBA" id="ARBA00004613"/>
    </source>
</evidence>
<dbReference type="PANTHER" id="PTHR11409:SF39">
    <property type="entry name" value="ADENOSINE DEAMINASE 2"/>
    <property type="match status" value="1"/>
</dbReference>
<evidence type="ECO:0000256" key="4">
    <source>
        <dbReference type="ARBA" id="ARBA00012784"/>
    </source>
</evidence>
<evidence type="ECO:0000256" key="1">
    <source>
        <dbReference type="ARBA" id="ARBA00001947"/>
    </source>
</evidence>
<dbReference type="EMBL" id="NJES01001173">
    <property type="protein sequence ID" value="PHH67744.1"/>
    <property type="molecule type" value="Genomic_DNA"/>
</dbReference>
<evidence type="ECO:0000313" key="13">
    <source>
        <dbReference type="Proteomes" id="UP000226431"/>
    </source>
</evidence>
<name>A0A2C5YL58_9HYPO</name>
<feature type="region of interest" description="Disordered" evidence="10">
    <location>
        <begin position="1"/>
        <end position="22"/>
    </location>
</feature>
<evidence type="ECO:0000256" key="10">
    <source>
        <dbReference type="SAM" id="MobiDB-lite"/>
    </source>
</evidence>
<comment type="caution">
    <text evidence="12">The sequence shown here is derived from an EMBL/GenBank/DDBJ whole genome shotgun (WGS) entry which is preliminary data.</text>
</comment>
<dbReference type="Gene3D" id="3.20.20.140">
    <property type="entry name" value="Metal-dependent hydrolases"/>
    <property type="match status" value="2"/>
</dbReference>
<dbReference type="InterPro" id="IPR032466">
    <property type="entry name" value="Metal_Hydrolase"/>
</dbReference>
<organism evidence="12 13">
    <name type="scientific">Ophiocordyceps camponoti-rufipedis</name>
    <dbReference type="NCBI Taxonomy" id="2004952"/>
    <lineage>
        <taxon>Eukaryota</taxon>
        <taxon>Fungi</taxon>
        <taxon>Dikarya</taxon>
        <taxon>Ascomycota</taxon>
        <taxon>Pezizomycotina</taxon>
        <taxon>Sordariomycetes</taxon>
        <taxon>Hypocreomycetidae</taxon>
        <taxon>Hypocreales</taxon>
        <taxon>Ophiocordycipitaceae</taxon>
        <taxon>Ophiocordyceps</taxon>
    </lineage>
</organism>
<dbReference type="Pfam" id="PF00962">
    <property type="entry name" value="A_deaminase"/>
    <property type="match status" value="1"/>
</dbReference>
<dbReference type="InterPro" id="IPR006330">
    <property type="entry name" value="Ado/ade_deaminase"/>
</dbReference>
<dbReference type="SUPFAM" id="SSF51556">
    <property type="entry name" value="Metallo-dependent hydrolases"/>
    <property type="match status" value="1"/>
</dbReference>
<evidence type="ECO:0000256" key="6">
    <source>
        <dbReference type="ARBA" id="ARBA00022723"/>
    </source>
</evidence>
<dbReference type="GO" id="GO:0046872">
    <property type="term" value="F:metal ion binding"/>
    <property type="evidence" value="ECO:0007669"/>
    <property type="project" value="UniProtKB-KW"/>
</dbReference>
<dbReference type="EC" id="3.5.4.4" evidence="4"/>
<dbReference type="GO" id="GO:0046103">
    <property type="term" value="P:inosine biosynthetic process"/>
    <property type="evidence" value="ECO:0007669"/>
    <property type="project" value="TreeGrafter"/>
</dbReference>
<dbReference type="InterPro" id="IPR001365">
    <property type="entry name" value="A_deaminase_dom"/>
</dbReference>
<evidence type="ECO:0000256" key="9">
    <source>
        <dbReference type="ARBA" id="ARBA00047764"/>
    </source>
</evidence>
<dbReference type="AlphaFoldDB" id="A0A2C5YL58"/>
<evidence type="ECO:0000256" key="7">
    <source>
        <dbReference type="ARBA" id="ARBA00022729"/>
    </source>
</evidence>
<dbReference type="GO" id="GO:0004000">
    <property type="term" value="F:adenosine deaminase activity"/>
    <property type="evidence" value="ECO:0007669"/>
    <property type="project" value="TreeGrafter"/>
</dbReference>
<comment type="similarity">
    <text evidence="3">Belongs to the metallo-dependent hydrolases superfamily. Adenosine and AMP deaminases family. ADGF subfamily.</text>
</comment>
<dbReference type="GO" id="GO:0005576">
    <property type="term" value="C:extracellular region"/>
    <property type="evidence" value="ECO:0007669"/>
    <property type="project" value="UniProtKB-SubCell"/>
</dbReference>
<evidence type="ECO:0000256" key="5">
    <source>
        <dbReference type="ARBA" id="ARBA00022525"/>
    </source>
</evidence>
<keyword evidence="6" id="KW-0479">Metal-binding</keyword>
<comment type="catalytic activity">
    <reaction evidence="9">
        <text>adenosine + H2O + H(+) = inosine + NH4(+)</text>
        <dbReference type="Rhea" id="RHEA:24408"/>
        <dbReference type="ChEBI" id="CHEBI:15377"/>
        <dbReference type="ChEBI" id="CHEBI:15378"/>
        <dbReference type="ChEBI" id="CHEBI:16335"/>
        <dbReference type="ChEBI" id="CHEBI:17596"/>
        <dbReference type="ChEBI" id="CHEBI:28938"/>
        <dbReference type="EC" id="3.5.4.4"/>
    </reaction>
</comment>
<accession>A0A2C5YL58</accession>
<dbReference type="PANTHER" id="PTHR11409">
    <property type="entry name" value="ADENOSINE DEAMINASE"/>
    <property type="match status" value="1"/>
</dbReference>
<evidence type="ECO:0000259" key="11">
    <source>
        <dbReference type="Pfam" id="PF00962"/>
    </source>
</evidence>
<dbReference type="Proteomes" id="UP000226431">
    <property type="component" value="Unassembled WGS sequence"/>
</dbReference>
<evidence type="ECO:0000256" key="8">
    <source>
        <dbReference type="ARBA" id="ARBA00022801"/>
    </source>
</evidence>
<evidence type="ECO:0000313" key="12">
    <source>
        <dbReference type="EMBL" id="PHH67744.1"/>
    </source>
</evidence>
<proteinExistence type="inferred from homology"/>
<reference evidence="12 13" key="1">
    <citation type="submission" date="2017-06" db="EMBL/GenBank/DDBJ databases">
        <title>Ant-infecting Ophiocordyceps genomes reveal a high diversity of potential behavioral manipulation genes and a possible major role for enterotoxins.</title>
        <authorList>
            <person name="De Bekker C."/>
            <person name="Evans H.C."/>
            <person name="Brachmann A."/>
            <person name="Hughes D.P."/>
        </authorList>
    </citation>
    <scope>NUCLEOTIDE SEQUENCE [LARGE SCALE GENOMIC DNA]</scope>
    <source>
        <strain evidence="12 13">Map16</strain>
    </source>
</reference>
<protein>
    <recommendedName>
        <fullName evidence="4">adenosine deaminase</fullName>
        <ecNumber evidence="4">3.5.4.4</ecNumber>
    </recommendedName>
</protein>
<gene>
    <name evidence="12" type="ORF">CDD80_560</name>
</gene>
<dbReference type="GO" id="GO:0006154">
    <property type="term" value="P:adenosine catabolic process"/>
    <property type="evidence" value="ECO:0007669"/>
    <property type="project" value="TreeGrafter"/>
</dbReference>
<keyword evidence="7" id="KW-0732">Signal</keyword>
<feature type="domain" description="Adenosine deaminase" evidence="11">
    <location>
        <begin position="208"/>
        <end position="414"/>
    </location>
</feature>
<sequence>MEADPAPAIRGSPVISAESKTDDEAPILPLSLPLHHRHRLEAMAMADDVWEELSQDIPSASDPFIQQFLAGRSGLVDQEEASRSDASFRNALSPIARRACAIVDAIRRRERDTVWSDGSVFPGMMFMLAKERLENTALWRIVRRMPKGCLLHAHMDAMVDFDFLLDELLSMPGMHMASDDYSHMFQVLEEEVTRFKSSVEGRGFWGLRTIWTSMRSSETRQLIENMDHCITTKMEFPHLVAGYDLVGPEDLGKPLVDMLPELFWFRKQCSNEGVNVPFFFHAGETLGSGSGADANLVDAILLGTRRIGHGFSLYKHPLLIDMVKEKHILIESCPVSNEVLRLCGSITSHPLPALLARGVACCLCNDDPAMLGQGTAGMSHDFWQALQGWDNLGLAGLGSLAENSVRWAAFEDQEGGEWARDVREASLGEGVKARRLQEWRVEWEGFCLWVVTEFGDEVNDGEEEEEEAGAA</sequence>
<comment type="subcellular location">
    <subcellularLocation>
        <location evidence="2">Secreted</location>
    </subcellularLocation>
</comment>
<keyword evidence="5" id="KW-0964">Secreted</keyword>
<dbReference type="STRING" id="2004952.A0A2C5YL58"/>
<dbReference type="OrthoDB" id="7202371at2759"/>
<evidence type="ECO:0000256" key="3">
    <source>
        <dbReference type="ARBA" id="ARBA00006083"/>
    </source>
</evidence>